<evidence type="ECO:0000313" key="2">
    <source>
        <dbReference type="Proteomes" id="UP000828390"/>
    </source>
</evidence>
<name>A0A9D4S5I2_DREPO</name>
<gene>
    <name evidence="1" type="ORF">DPMN_016421</name>
</gene>
<reference evidence="1" key="1">
    <citation type="journal article" date="2019" name="bioRxiv">
        <title>The Genome of the Zebra Mussel, Dreissena polymorpha: A Resource for Invasive Species Research.</title>
        <authorList>
            <person name="McCartney M.A."/>
            <person name="Auch B."/>
            <person name="Kono T."/>
            <person name="Mallez S."/>
            <person name="Zhang Y."/>
            <person name="Obille A."/>
            <person name="Becker A."/>
            <person name="Abrahante J.E."/>
            <person name="Garbe J."/>
            <person name="Badalamenti J.P."/>
            <person name="Herman A."/>
            <person name="Mangelson H."/>
            <person name="Liachko I."/>
            <person name="Sullivan S."/>
            <person name="Sone E.D."/>
            <person name="Koren S."/>
            <person name="Silverstein K.A.T."/>
            <person name="Beckman K.B."/>
            <person name="Gohl D.M."/>
        </authorList>
    </citation>
    <scope>NUCLEOTIDE SEQUENCE</scope>
    <source>
        <strain evidence="1">Duluth1</strain>
        <tissue evidence="1">Whole animal</tissue>
    </source>
</reference>
<proteinExistence type="predicted"/>
<keyword evidence="2" id="KW-1185">Reference proteome</keyword>
<comment type="caution">
    <text evidence="1">The sequence shown here is derived from an EMBL/GenBank/DDBJ whole genome shotgun (WGS) entry which is preliminary data.</text>
</comment>
<accession>A0A9D4S5I2</accession>
<dbReference type="EMBL" id="JAIWYP010000001">
    <property type="protein sequence ID" value="KAH3892306.1"/>
    <property type="molecule type" value="Genomic_DNA"/>
</dbReference>
<sequence length="99" mass="11198">MEFTHPELYQRISIGQWVVRDSPGWFCSVAGDMKVEQTIKRVSKGPGGHYVVGETHNAGAVAEFEFLFHEIGSITSLLNLQTTNKPMDQTEWNVIFSIR</sequence>
<protein>
    <submittedName>
        <fullName evidence="1">Uncharacterized protein</fullName>
    </submittedName>
</protein>
<organism evidence="1 2">
    <name type="scientific">Dreissena polymorpha</name>
    <name type="common">Zebra mussel</name>
    <name type="synonym">Mytilus polymorpha</name>
    <dbReference type="NCBI Taxonomy" id="45954"/>
    <lineage>
        <taxon>Eukaryota</taxon>
        <taxon>Metazoa</taxon>
        <taxon>Spiralia</taxon>
        <taxon>Lophotrochozoa</taxon>
        <taxon>Mollusca</taxon>
        <taxon>Bivalvia</taxon>
        <taxon>Autobranchia</taxon>
        <taxon>Heteroconchia</taxon>
        <taxon>Euheterodonta</taxon>
        <taxon>Imparidentia</taxon>
        <taxon>Neoheterodontei</taxon>
        <taxon>Myida</taxon>
        <taxon>Dreissenoidea</taxon>
        <taxon>Dreissenidae</taxon>
        <taxon>Dreissena</taxon>
    </lineage>
</organism>
<reference evidence="1" key="2">
    <citation type="submission" date="2020-11" db="EMBL/GenBank/DDBJ databases">
        <authorList>
            <person name="McCartney M.A."/>
            <person name="Auch B."/>
            <person name="Kono T."/>
            <person name="Mallez S."/>
            <person name="Becker A."/>
            <person name="Gohl D.M."/>
            <person name="Silverstein K.A.T."/>
            <person name="Koren S."/>
            <person name="Bechman K.B."/>
            <person name="Herman A."/>
            <person name="Abrahante J.E."/>
            <person name="Garbe J."/>
        </authorList>
    </citation>
    <scope>NUCLEOTIDE SEQUENCE</scope>
    <source>
        <strain evidence="1">Duluth1</strain>
        <tissue evidence="1">Whole animal</tissue>
    </source>
</reference>
<dbReference type="AlphaFoldDB" id="A0A9D4S5I2"/>
<dbReference type="Proteomes" id="UP000828390">
    <property type="component" value="Unassembled WGS sequence"/>
</dbReference>
<evidence type="ECO:0000313" key="1">
    <source>
        <dbReference type="EMBL" id="KAH3892306.1"/>
    </source>
</evidence>